<dbReference type="EMBL" id="JARKIF010000017">
    <property type="protein sequence ID" value="KAJ7620077.1"/>
    <property type="molecule type" value="Genomic_DNA"/>
</dbReference>
<comment type="caution">
    <text evidence="1">The sequence shown here is derived from an EMBL/GenBank/DDBJ whole genome shotgun (WGS) entry which is preliminary data.</text>
</comment>
<dbReference type="Proteomes" id="UP001221142">
    <property type="component" value="Unassembled WGS sequence"/>
</dbReference>
<name>A0AAD7BGF3_9AGAR</name>
<keyword evidence="2" id="KW-1185">Reference proteome</keyword>
<evidence type="ECO:0000313" key="2">
    <source>
        <dbReference type="Proteomes" id="UP001221142"/>
    </source>
</evidence>
<sequence length="209" mass="23501">MFYQVPAAKKLFLGKTIRLVPQPYDRFNLYKRITFTLPAIREANANRLKNVVRASPPVPPCGVRNPAQPAYLDFALVRTGEANPKTEGTALQGLRVAHIKVLFQLPPVYDLHTAHPLAYVEWYTPFSTPDATTGLYTVKPSTRNHHAYGEIIGVDRIVRNCHLLPKYGRVKEHSWTTENVVARCKVGREVSVEKGVQMVAMEVLERAGL</sequence>
<protein>
    <submittedName>
        <fullName evidence="1">Uncharacterized protein</fullName>
    </submittedName>
</protein>
<evidence type="ECO:0000313" key="1">
    <source>
        <dbReference type="EMBL" id="KAJ7620077.1"/>
    </source>
</evidence>
<reference evidence="1" key="1">
    <citation type="submission" date="2023-03" db="EMBL/GenBank/DDBJ databases">
        <title>Massive genome expansion in bonnet fungi (Mycena s.s.) driven by repeated elements and novel gene families across ecological guilds.</title>
        <authorList>
            <consortium name="Lawrence Berkeley National Laboratory"/>
            <person name="Harder C.B."/>
            <person name="Miyauchi S."/>
            <person name="Viragh M."/>
            <person name="Kuo A."/>
            <person name="Thoen E."/>
            <person name="Andreopoulos B."/>
            <person name="Lu D."/>
            <person name="Skrede I."/>
            <person name="Drula E."/>
            <person name="Henrissat B."/>
            <person name="Morin E."/>
            <person name="Kohler A."/>
            <person name="Barry K."/>
            <person name="LaButti K."/>
            <person name="Morin E."/>
            <person name="Salamov A."/>
            <person name="Lipzen A."/>
            <person name="Mereny Z."/>
            <person name="Hegedus B."/>
            <person name="Baldrian P."/>
            <person name="Stursova M."/>
            <person name="Weitz H."/>
            <person name="Taylor A."/>
            <person name="Grigoriev I.V."/>
            <person name="Nagy L.G."/>
            <person name="Martin F."/>
            <person name="Kauserud H."/>
        </authorList>
    </citation>
    <scope>NUCLEOTIDE SEQUENCE</scope>
    <source>
        <strain evidence="1">9284</strain>
    </source>
</reference>
<accession>A0AAD7BGF3</accession>
<organism evidence="1 2">
    <name type="scientific">Roridomyces roridus</name>
    <dbReference type="NCBI Taxonomy" id="1738132"/>
    <lineage>
        <taxon>Eukaryota</taxon>
        <taxon>Fungi</taxon>
        <taxon>Dikarya</taxon>
        <taxon>Basidiomycota</taxon>
        <taxon>Agaricomycotina</taxon>
        <taxon>Agaricomycetes</taxon>
        <taxon>Agaricomycetidae</taxon>
        <taxon>Agaricales</taxon>
        <taxon>Marasmiineae</taxon>
        <taxon>Mycenaceae</taxon>
        <taxon>Roridomyces</taxon>
    </lineage>
</organism>
<gene>
    <name evidence="1" type="ORF">FB45DRAFT_1062475</name>
</gene>
<proteinExistence type="predicted"/>
<dbReference type="AlphaFoldDB" id="A0AAD7BGF3"/>